<gene>
    <name evidence="6" type="ORF">HDU87_001844</name>
</gene>
<evidence type="ECO:0000256" key="2">
    <source>
        <dbReference type="ARBA" id="ARBA00022737"/>
    </source>
</evidence>
<feature type="repeat" description="PPR" evidence="5">
    <location>
        <begin position="626"/>
        <end position="660"/>
    </location>
</feature>
<accession>A0AAD5TS40</accession>
<dbReference type="PROSITE" id="PS51375">
    <property type="entry name" value="PPR"/>
    <property type="match status" value="6"/>
</dbReference>
<dbReference type="Pfam" id="PF13041">
    <property type="entry name" value="PPR_2"/>
    <property type="match status" value="3"/>
</dbReference>
<comment type="subunit">
    <text evidence="4">Binds to mitochondrial small subunit 15S rRNA.</text>
</comment>
<dbReference type="InterPro" id="IPR002885">
    <property type="entry name" value="PPR_rpt"/>
</dbReference>
<comment type="similarity">
    <text evidence="1">Belongs to the CCM1 family.</text>
</comment>
<sequence>MSPKPALCTLRDLEVHKMHRRNVQAQVGSDTAPGWGALASSLTTELSVAALKPAWRQFEEAKAKSVKLDDETQTRILRIVLDDEDSQRCARQTAAVYGYMDQHGVEVGPADLRRILPMLARARSVNLGEKVLRWIAAYDGWDHESVVQNTVELAIWAASEGNEDMAEKLLQNIFRASRKPKEVRETAVAAYASYAKSRPTSAAAHAFISVLLRCVLPSSAQLRRILWLSGCCDPPNRHTTPQTLKRLNAYAEAIQTQAARMGQRVEDKLKPLYLILIQYLTLHNGLVKAADLTALLGNYPGATLATNTLIGAYMARGSIERAQRVFDSMKLSGVPRDADTYTSMISGLVKAFERDPAQSYLDKAAALAEEANGCTFEKGMVYCNALVKLEGARFGFRGALSAAQKIFDAGCKPDGYTMSTLLVLCRKAGDVNAALKILEDGRRVGNEPTEAHCKLVLQMLAKKNDTARMAVLRDYMKERGFASNDSPADAILAFMLNGDETSLAAWAKQKVDHVREGQVDGFIARCLTGLADKGQTILIGKLITILRQQGYRVNAATFNAMLKGLAVKGELLVAEMVLAQMDKLGIKQDRVTSNIMVSICVNAGELTAANRYFRKMINTSPDLSPDRFTYATLIKGNVNRGRMDVAARLLASMKARRVEPDLPVYHCMLNGYARLGDERNVSLTVSELTGRGLHVSTRTYNSIISGFRKGGFAGPAVWWMKQMAEVGIGRDGFTLNDTLQLHVDQDDMIAAEKVFADMLRTDSVDRTSFNIMINGWAKIFYMEHAAQLLRQMKHSKIVPNHVTYTVMISGYAKRGDWRSAVRMFDAWLEQAQRDGHLASEPFAAIIYAMGVMFDKVPEAMAYWQKMVDLEIEATSSLYTVMMQLYAKRGLIMDVLAIFDRLMGRRDGNMAVVEAATACVAIDACGHLGYRRDLERVWRELRENEDRLKISILEWENVFNSMIEALCRFHQFEEAARMLTQEMVAARVQPTAKTFSTCLQMMTARQCDPKIIERVAQFEEKWKRK</sequence>
<feature type="repeat" description="PPR" evidence="5">
    <location>
        <begin position="554"/>
        <end position="588"/>
    </location>
</feature>
<organism evidence="6 7">
    <name type="scientific">Geranomyces variabilis</name>
    <dbReference type="NCBI Taxonomy" id="109894"/>
    <lineage>
        <taxon>Eukaryota</taxon>
        <taxon>Fungi</taxon>
        <taxon>Fungi incertae sedis</taxon>
        <taxon>Chytridiomycota</taxon>
        <taxon>Chytridiomycota incertae sedis</taxon>
        <taxon>Chytridiomycetes</taxon>
        <taxon>Spizellomycetales</taxon>
        <taxon>Powellomycetaceae</taxon>
        <taxon>Geranomyces</taxon>
    </lineage>
</organism>
<dbReference type="InterPro" id="IPR011990">
    <property type="entry name" value="TPR-like_helical_dom_sf"/>
</dbReference>
<dbReference type="Proteomes" id="UP001212152">
    <property type="component" value="Unassembled WGS sequence"/>
</dbReference>
<evidence type="ECO:0000256" key="5">
    <source>
        <dbReference type="PROSITE-ProRule" id="PRU00708"/>
    </source>
</evidence>
<comment type="caution">
    <text evidence="6">The sequence shown here is derived from an EMBL/GenBank/DDBJ whole genome shotgun (WGS) entry which is preliminary data.</text>
</comment>
<dbReference type="Pfam" id="PF13812">
    <property type="entry name" value="PPR_3"/>
    <property type="match status" value="1"/>
</dbReference>
<proteinExistence type="inferred from homology"/>
<feature type="repeat" description="PPR" evidence="5">
    <location>
        <begin position="954"/>
        <end position="989"/>
    </location>
</feature>
<dbReference type="AlphaFoldDB" id="A0AAD5TS40"/>
<comment type="function">
    <text evidence="3">Regulates mitochondrial small subunit maturation by controlling 15S rRNA 5'-end processing. Localizes to the 5' precursor of the 15S rRNA in a position that is subsequently occupied by mS47 in the mature yeast mtSSU. Uses structure and sequence-specific RNA recognition, binding to a single-stranded region of the precursor and specifically recognizing bases -6 to -1. The exchange of Ccm1 for mS47 is coupled to the irreversible removal of precursor rRNA that is accompanied by conformational changes of the mitoribosomal proteins uS5m and mS26. These conformational changes signal completion of 5'-end rRNA processing through protection of the mature 5'-end of the 15S rRNA and stabilization of mS47. The removal of the 5' precursor together with the dissociation of Ccm1 may be catalyzed by the 5'-3' exoribonuclease Pet127. Involved in the specific removal of group I introns in mitochondrial encoded transcripts.</text>
</comment>
<protein>
    <submittedName>
        <fullName evidence="6">Uncharacterized protein</fullName>
    </submittedName>
</protein>
<evidence type="ECO:0000256" key="1">
    <source>
        <dbReference type="ARBA" id="ARBA00006192"/>
    </source>
</evidence>
<dbReference type="Pfam" id="PF01535">
    <property type="entry name" value="PPR"/>
    <property type="match status" value="3"/>
</dbReference>
<dbReference type="NCBIfam" id="TIGR00756">
    <property type="entry name" value="PPR"/>
    <property type="match status" value="4"/>
</dbReference>
<evidence type="ECO:0000313" key="7">
    <source>
        <dbReference type="Proteomes" id="UP001212152"/>
    </source>
</evidence>
<dbReference type="PANTHER" id="PTHR47447">
    <property type="entry name" value="OS03G0856100 PROTEIN"/>
    <property type="match status" value="1"/>
</dbReference>
<feature type="repeat" description="PPR" evidence="5">
    <location>
        <begin position="302"/>
        <end position="336"/>
    </location>
</feature>
<evidence type="ECO:0000256" key="4">
    <source>
        <dbReference type="ARBA" id="ARBA00044511"/>
    </source>
</evidence>
<dbReference type="Gene3D" id="1.25.40.10">
    <property type="entry name" value="Tetratricopeptide repeat domain"/>
    <property type="match status" value="4"/>
</dbReference>
<name>A0AAD5TS40_9FUNG</name>
<dbReference type="EMBL" id="JADGJQ010000015">
    <property type="protein sequence ID" value="KAJ3180731.1"/>
    <property type="molecule type" value="Genomic_DNA"/>
</dbReference>
<reference evidence="6" key="1">
    <citation type="submission" date="2020-05" db="EMBL/GenBank/DDBJ databases">
        <title>Phylogenomic resolution of chytrid fungi.</title>
        <authorList>
            <person name="Stajich J.E."/>
            <person name="Amses K."/>
            <person name="Simmons R."/>
            <person name="Seto K."/>
            <person name="Myers J."/>
            <person name="Bonds A."/>
            <person name="Quandt C.A."/>
            <person name="Barry K."/>
            <person name="Liu P."/>
            <person name="Grigoriev I."/>
            <person name="Longcore J.E."/>
            <person name="James T.Y."/>
        </authorList>
    </citation>
    <scope>NUCLEOTIDE SEQUENCE</scope>
    <source>
        <strain evidence="6">JEL0379</strain>
    </source>
</reference>
<evidence type="ECO:0000256" key="3">
    <source>
        <dbReference type="ARBA" id="ARBA00044493"/>
    </source>
</evidence>
<keyword evidence="7" id="KW-1185">Reference proteome</keyword>
<feature type="repeat" description="PPR" evidence="5">
    <location>
        <begin position="800"/>
        <end position="830"/>
    </location>
</feature>
<evidence type="ECO:0000313" key="6">
    <source>
        <dbReference type="EMBL" id="KAJ3180731.1"/>
    </source>
</evidence>
<keyword evidence="2" id="KW-0677">Repeat</keyword>
<feature type="repeat" description="PPR" evidence="5">
    <location>
        <begin position="765"/>
        <end position="799"/>
    </location>
</feature>
<dbReference type="PANTHER" id="PTHR47447:SF17">
    <property type="entry name" value="OS12G0638900 PROTEIN"/>
    <property type="match status" value="1"/>
</dbReference>